<reference evidence="1 2" key="1">
    <citation type="submission" date="2021-03" db="EMBL/GenBank/DDBJ databases">
        <title>Whole genome shotgun sequence of Actinoplanes toevensis NBRC 105298.</title>
        <authorList>
            <person name="Komaki H."/>
            <person name="Tamura T."/>
        </authorList>
    </citation>
    <scope>NUCLEOTIDE SEQUENCE [LARGE SCALE GENOMIC DNA]</scope>
    <source>
        <strain evidence="1 2">NBRC 105298</strain>
    </source>
</reference>
<gene>
    <name evidence="1" type="ORF">Ato02nite_005930</name>
</gene>
<name>A0A919T4C1_9ACTN</name>
<organism evidence="1 2">
    <name type="scientific">Paractinoplanes toevensis</name>
    <dbReference type="NCBI Taxonomy" id="571911"/>
    <lineage>
        <taxon>Bacteria</taxon>
        <taxon>Bacillati</taxon>
        <taxon>Actinomycetota</taxon>
        <taxon>Actinomycetes</taxon>
        <taxon>Micromonosporales</taxon>
        <taxon>Micromonosporaceae</taxon>
        <taxon>Paractinoplanes</taxon>
    </lineage>
</organism>
<comment type="caution">
    <text evidence="1">The sequence shown here is derived from an EMBL/GenBank/DDBJ whole genome shotgun (WGS) entry which is preliminary data.</text>
</comment>
<keyword evidence="2" id="KW-1185">Reference proteome</keyword>
<dbReference type="EMBL" id="BOQN01000007">
    <property type="protein sequence ID" value="GIM88800.1"/>
    <property type="molecule type" value="Genomic_DNA"/>
</dbReference>
<evidence type="ECO:0000313" key="1">
    <source>
        <dbReference type="EMBL" id="GIM88800.1"/>
    </source>
</evidence>
<sequence length="66" mass="7020">MDLLDSPTAEVAARLDWAKEQIGLLHLNAVIDLLVASGWCVEDAREAAVHTLAASYLVAAENEGDS</sequence>
<accession>A0A919T4C1</accession>
<proteinExistence type="predicted"/>
<dbReference type="AlphaFoldDB" id="A0A919T4C1"/>
<dbReference type="Proteomes" id="UP000677082">
    <property type="component" value="Unassembled WGS sequence"/>
</dbReference>
<protein>
    <submittedName>
        <fullName evidence="1">Uncharacterized protein</fullName>
    </submittedName>
</protein>
<evidence type="ECO:0000313" key="2">
    <source>
        <dbReference type="Proteomes" id="UP000677082"/>
    </source>
</evidence>
<dbReference type="RefSeq" id="WP_213004782.1">
    <property type="nucleotide sequence ID" value="NZ_BOQN01000007.1"/>
</dbReference>